<proteinExistence type="predicted"/>
<evidence type="ECO:0000313" key="2">
    <source>
        <dbReference type="Proteomes" id="UP000268014"/>
    </source>
</evidence>
<dbReference type="EMBL" id="UZAF01019895">
    <property type="protein sequence ID" value="VDO64512.1"/>
    <property type="molecule type" value="Genomic_DNA"/>
</dbReference>
<reference evidence="1 2" key="1">
    <citation type="submission" date="2018-11" db="EMBL/GenBank/DDBJ databases">
        <authorList>
            <consortium name="Pathogen Informatics"/>
        </authorList>
    </citation>
    <scope>NUCLEOTIDE SEQUENCE [LARGE SCALE GENOMIC DNA]</scope>
    <source>
        <strain evidence="1 2">MHpl1</strain>
    </source>
</reference>
<accession>A0A3P8AXU0</accession>
<sequence>MSKKKSEHLFGGKIWRVSCLATFMAKYTCLCEGTMSASSFSLLHKKKR</sequence>
<dbReference type="AlphaFoldDB" id="A0A3P8AXU0"/>
<gene>
    <name evidence="1" type="ORF">HPLM_LOCUS17309</name>
</gene>
<name>A0A3P8AXU0_HAEPC</name>
<evidence type="ECO:0000313" key="1">
    <source>
        <dbReference type="EMBL" id="VDO64512.1"/>
    </source>
</evidence>
<keyword evidence="2" id="KW-1185">Reference proteome</keyword>
<dbReference type="Proteomes" id="UP000268014">
    <property type="component" value="Unassembled WGS sequence"/>
</dbReference>
<protein>
    <submittedName>
        <fullName evidence="1">Uncharacterized protein</fullName>
    </submittedName>
</protein>
<organism evidence="1 2">
    <name type="scientific">Haemonchus placei</name>
    <name type="common">Barber's pole worm</name>
    <dbReference type="NCBI Taxonomy" id="6290"/>
    <lineage>
        <taxon>Eukaryota</taxon>
        <taxon>Metazoa</taxon>
        <taxon>Ecdysozoa</taxon>
        <taxon>Nematoda</taxon>
        <taxon>Chromadorea</taxon>
        <taxon>Rhabditida</taxon>
        <taxon>Rhabditina</taxon>
        <taxon>Rhabditomorpha</taxon>
        <taxon>Strongyloidea</taxon>
        <taxon>Trichostrongylidae</taxon>
        <taxon>Haemonchus</taxon>
    </lineage>
</organism>